<reference evidence="1 3" key="1">
    <citation type="journal article" date="2006" name="Genome Res.">
        <title>Massive genome erosion and functional adaptations provide insights into the symbiotic lifestyle of Sodalis glossinidius in the tsetse host.</title>
        <authorList>
            <person name="Toh H."/>
            <person name="Weiss B.L."/>
            <person name="Perkin S.A.H."/>
            <person name="Yamashita A."/>
            <person name="Oshima K."/>
            <person name="Hattori M."/>
            <person name="Aksoy S."/>
        </authorList>
    </citation>
    <scope>NUCLEOTIDE SEQUENCE [LARGE SCALE GENOMIC DNA]</scope>
    <source>
        <strain evidence="1">Morsitans</strain>
        <strain evidence="3">morsitans</strain>
    </source>
</reference>
<dbReference type="eggNOG" id="ENOG5032S8A">
    <property type="taxonomic scope" value="Bacteria"/>
</dbReference>
<dbReference type="RefSeq" id="WP_011411115.1">
    <property type="nucleotide sequence ID" value="NC_007712.1"/>
</dbReference>
<organism evidence="1 3">
    <name type="scientific">Sodalis glossinidius (strain morsitans)</name>
    <dbReference type="NCBI Taxonomy" id="343509"/>
    <lineage>
        <taxon>Bacteria</taxon>
        <taxon>Pseudomonadati</taxon>
        <taxon>Pseudomonadota</taxon>
        <taxon>Gammaproteobacteria</taxon>
        <taxon>Enterobacterales</taxon>
        <taxon>Bruguierivoracaceae</taxon>
        <taxon>Sodalis</taxon>
    </lineage>
</organism>
<name>Q2NTG4_SODGM</name>
<dbReference type="SUPFAM" id="SSF116927">
    <property type="entry name" value="EspA/CesA-like"/>
    <property type="match status" value="1"/>
</dbReference>
<dbReference type="BioCyc" id="SGLO343509:SGP1_RS23980-MONOMER"/>
<dbReference type="EMBL" id="AP008232">
    <property type="protein sequence ID" value="BAE74561.1"/>
    <property type="molecule type" value="Genomic_DNA"/>
</dbReference>
<dbReference type="InterPro" id="IPR035074">
    <property type="entry name" value="EspA/CesA-like"/>
</dbReference>
<dbReference type="EMBL" id="LN854557">
    <property type="protein sequence ID" value="CRL45282.1"/>
    <property type="molecule type" value="Genomic_DNA"/>
</dbReference>
<dbReference type="Proteomes" id="UP000245838">
    <property type="component" value="Chromosome sggmmb4_Chromosome"/>
</dbReference>
<accession>Q2NTG4</accession>
<keyword evidence="3" id="KW-1185">Reference proteome</keyword>
<evidence type="ECO:0000313" key="4">
    <source>
        <dbReference type="Proteomes" id="UP000245838"/>
    </source>
</evidence>
<protein>
    <submittedName>
        <fullName evidence="1 2">Secreted effector protein</fullName>
    </submittedName>
</protein>
<dbReference type="Pfam" id="PF03433">
    <property type="entry name" value="EspA"/>
    <property type="match status" value="1"/>
</dbReference>
<gene>
    <name evidence="2" type="primary">sseB</name>
    <name evidence="1" type="ordered locus">SG1286</name>
    <name evidence="2" type="ORF">SGGMMB4_02897</name>
</gene>
<dbReference type="STRING" id="343509.SG1286"/>
<dbReference type="HOGENOM" id="CLU_091357_0_0_6"/>
<dbReference type="InterPro" id="IPR005095">
    <property type="entry name" value="EspA"/>
</dbReference>
<evidence type="ECO:0000313" key="2">
    <source>
        <dbReference type="EMBL" id="CRL45282.1"/>
    </source>
</evidence>
<proteinExistence type="predicted"/>
<dbReference type="Proteomes" id="UP000001932">
    <property type="component" value="Chromosome"/>
</dbReference>
<sequence>MSYTPINTDMRSSVDPTLPVTSTSAAAAVTTSGYDSDPFIKMIVSLSALAQLMQEALSLINDKMQSANLRARSTKDMANRMDKVIADISKDDEKAKRSVPTAVYTYMKENGILVDGKKIEDYLDKNPSKGLNKGELTLVQASLDNSFNADTDLLKQTQIQFEMKVNTYQASFSGAKSYIDKRGQLLNDIVRI</sequence>
<reference evidence="2 4" key="2">
    <citation type="submission" date="2015-05" db="EMBL/GenBank/DDBJ databases">
        <authorList>
            <person name="Goodhead I."/>
        </authorList>
    </citation>
    <scope>NUCLEOTIDE SEQUENCE [LARGE SCALE GENOMIC DNA]</scope>
    <source>
        <strain evidence="2">B4</strain>
        <strain evidence="4">morsitans</strain>
    </source>
</reference>
<evidence type="ECO:0000313" key="1">
    <source>
        <dbReference type="EMBL" id="BAE74561.1"/>
    </source>
</evidence>
<evidence type="ECO:0000313" key="3">
    <source>
        <dbReference type="Proteomes" id="UP000001932"/>
    </source>
</evidence>
<dbReference type="AlphaFoldDB" id="Q2NTG4"/>
<dbReference type="KEGG" id="sgl:SG1286"/>
<dbReference type="OrthoDB" id="8594867at2"/>